<dbReference type="InterPro" id="IPR005269">
    <property type="entry name" value="LOG"/>
</dbReference>
<dbReference type="InterPro" id="IPR024654">
    <property type="entry name" value="Calcineurin-like_PHP_lpxH"/>
</dbReference>
<dbReference type="GO" id="GO:0015031">
    <property type="term" value="P:protein transport"/>
    <property type="evidence" value="ECO:0007669"/>
    <property type="project" value="UniProtKB-KW"/>
</dbReference>
<dbReference type="InterPro" id="IPR000979">
    <property type="entry name" value="Phosphodiesterase_MJ0936/Vps29"/>
</dbReference>
<dbReference type="NCBIfam" id="TIGR00040">
    <property type="entry name" value="yfcE"/>
    <property type="match status" value="1"/>
</dbReference>
<dbReference type="GO" id="GO:0005829">
    <property type="term" value="C:cytosol"/>
    <property type="evidence" value="ECO:0007669"/>
    <property type="project" value="GOC"/>
</dbReference>
<dbReference type="InterPro" id="IPR028661">
    <property type="entry name" value="Vps29"/>
</dbReference>
<evidence type="ECO:0000259" key="6">
    <source>
        <dbReference type="Pfam" id="PF12850"/>
    </source>
</evidence>
<dbReference type="CDD" id="cd07394">
    <property type="entry name" value="MPP_Vps29"/>
    <property type="match status" value="1"/>
</dbReference>
<proteinExistence type="inferred from homology"/>
<evidence type="ECO:0000256" key="5">
    <source>
        <dbReference type="RuleBase" id="RU362040"/>
    </source>
</evidence>
<dbReference type="SUPFAM" id="SSF102405">
    <property type="entry name" value="MCP/YpsA-like"/>
    <property type="match status" value="1"/>
</dbReference>
<evidence type="ECO:0000256" key="1">
    <source>
        <dbReference type="ARBA" id="ARBA00005945"/>
    </source>
</evidence>
<dbReference type="Pfam" id="PF12850">
    <property type="entry name" value="Metallophos_2"/>
    <property type="match status" value="1"/>
</dbReference>
<dbReference type="PANTHER" id="PTHR11124">
    <property type="entry name" value="VACUOLAR SORTING PROTEIN VPS29"/>
    <property type="match status" value="1"/>
</dbReference>
<dbReference type="FunFam" id="3.40.50.450:FF:000018">
    <property type="entry name" value="Lysine decarboxylase-like protein"/>
    <property type="match status" value="1"/>
</dbReference>
<name>A0A319F802_ASPSB</name>
<feature type="domain" description="Calcineurin-like phosphoesterase" evidence="6">
    <location>
        <begin position="242"/>
        <end position="384"/>
    </location>
</feature>
<dbReference type="OrthoDB" id="414463at2759"/>
<dbReference type="STRING" id="1448318.A0A319F802"/>
<keyword evidence="3" id="KW-0813">Transport</keyword>
<organism evidence="7 8">
    <name type="scientific">Aspergillus sclerotiicarbonarius (strain CBS 121057 / IBT 28362)</name>
    <dbReference type="NCBI Taxonomy" id="1448318"/>
    <lineage>
        <taxon>Eukaryota</taxon>
        <taxon>Fungi</taxon>
        <taxon>Dikarya</taxon>
        <taxon>Ascomycota</taxon>
        <taxon>Pezizomycotina</taxon>
        <taxon>Eurotiomycetes</taxon>
        <taxon>Eurotiomycetidae</taxon>
        <taxon>Eurotiales</taxon>
        <taxon>Aspergillaceae</taxon>
        <taxon>Aspergillus</taxon>
        <taxon>Aspergillus subgen. Circumdati</taxon>
    </lineage>
</organism>
<dbReference type="Pfam" id="PF03641">
    <property type="entry name" value="Lysine_decarbox"/>
    <property type="match status" value="1"/>
</dbReference>
<evidence type="ECO:0000256" key="4">
    <source>
        <dbReference type="ARBA" id="ARBA00022927"/>
    </source>
</evidence>
<dbReference type="Gene3D" id="3.40.50.450">
    <property type="match status" value="1"/>
</dbReference>
<dbReference type="Proteomes" id="UP000248423">
    <property type="component" value="Unassembled WGS sequence"/>
</dbReference>
<evidence type="ECO:0000313" key="7">
    <source>
        <dbReference type="EMBL" id="PYI01703.1"/>
    </source>
</evidence>
<reference evidence="7 8" key="1">
    <citation type="submission" date="2018-02" db="EMBL/GenBank/DDBJ databases">
        <title>The genomes of Aspergillus section Nigri reveals drivers in fungal speciation.</title>
        <authorList>
            <consortium name="DOE Joint Genome Institute"/>
            <person name="Vesth T.C."/>
            <person name="Nybo J."/>
            <person name="Theobald S."/>
            <person name="Brandl J."/>
            <person name="Frisvad J.C."/>
            <person name="Nielsen K.F."/>
            <person name="Lyhne E.K."/>
            <person name="Kogle M.E."/>
            <person name="Kuo A."/>
            <person name="Riley R."/>
            <person name="Clum A."/>
            <person name="Nolan M."/>
            <person name="Lipzen A."/>
            <person name="Salamov A."/>
            <person name="Henrissat B."/>
            <person name="Wiebenga A."/>
            <person name="De vries R.P."/>
            <person name="Grigoriev I.V."/>
            <person name="Mortensen U.H."/>
            <person name="Andersen M.R."/>
            <person name="Baker S.E."/>
        </authorList>
    </citation>
    <scope>NUCLEOTIDE SEQUENCE [LARGE SCALE GENOMIC DNA]</scope>
    <source>
        <strain evidence="7 8">CBS 121057</strain>
    </source>
</reference>
<accession>A0A319F802</accession>
<dbReference type="GO" id="GO:0042147">
    <property type="term" value="P:retrograde transport, endosome to Golgi"/>
    <property type="evidence" value="ECO:0007669"/>
    <property type="project" value="InterPro"/>
</dbReference>
<dbReference type="GO" id="GO:0009691">
    <property type="term" value="P:cytokinin biosynthetic process"/>
    <property type="evidence" value="ECO:0007669"/>
    <property type="project" value="InterPro"/>
</dbReference>
<comment type="similarity">
    <text evidence="1 5">Belongs to the VPS29 family.</text>
</comment>
<evidence type="ECO:0000256" key="2">
    <source>
        <dbReference type="ARBA" id="ARBA00017767"/>
    </source>
</evidence>
<dbReference type="Gene3D" id="3.60.21.10">
    <property type="match status" value="1"/>
</dbReference>
<protein>
    <recommendedName>
        <fullName evidence="2 5">Vacuolar protein sorting-associated protein 29</fullName>
    </recommendedName>
</protein>
<gene>
    <name evidence="7" type="ORF">BO78DRAFT_411194</name>
</gene>
<dbReference type="AlphaFoldDB" id="A0A319F802"/>
<keyword evidence="4" id="KW-0653">Protein transport</keyword>
<dbReference type="NCBIfam" id="TIGR00730">
    <property type="entry name" value="Rossman fold protein, TIGR00730 family"/>
    <property type="match status" value="1"/>
</dbReference>
<dbReference type="VEuPathDB" id="FungiDB:BO78DRAFT_411194"/>
<dbReference type="GO" id="GO:0030904">
    <property type="term" value="C:retromer complex"/>
    <property type="evidence" value="ECO:0007669"/>
    <property type="project" value="InterPro"/>
</dbReference>
<dbReference type="InterPro" id="IPR029052">
    <property type="entry name" value="Metallo-depent_PP-like"/>
</dbReference>
<dbReference type="FunFam" id="3.60.21.10:FF:000024">
    <property type="entry name" value="Vacuolar protein sorting-associated protein 29"/>
    <property type="match status" value="1"/>
</dbReference>
<dbReference type="EMBL" id="KZ826408">
    <property type="protein sequence ID" value="PYI01703.1"/>
    <property type="molecule type" value="Genomic_DNA"/>
</dbReference>
<dbReference type="InterPro" id="IPR031100">
    <property type="entry name" value="LOG_fam"/>
</dbReference>
<dbReference type="GO" id="GO:0016787">
    <property type="term" value="F:hydrolase activity"/>
    <property type="evidence" value="ECO:0007669"/>
    <property type="project" value="InterPro"/>
</dbReference>
<sequence>MDSQEVKPAVVCVFCGSQAGKSPSHLEAARTLAQEFHKHNVQLVYGGGTVGIMGELAKTLVSLSGPTSVQGIIPQALVEVEEGYKDSGSKEGKAAERIVSQSVQESNFGMVTVVPDMHTRKRLMAQKVLEGGPGSGFVALAGGFGTMEELMEMTTWNQLGIHKAGIVLLNINGYWNGLLQWIQTSVQEGLVSAENARIVAEATKVEDVLKMLKDYQISSTHRHSLIMILPSVLTSPRSRLTRPQFRKLLTPGKIGQILCLGNLTDRSTFELLRQVAPDLQLVKGDFDVDSPNLPLSKVVTHGSLRIGFTHGHTIIPPGDADALLIAARQMDVDILLWGGTHRFEAFELEGRFFVNPGSATGAMSTGYWPEGEEPTPSFCLMDIQGDVLVLYVYQLKTDANGVETVAVEKVSFRKNNFPSS</sequence>
<evidence type="ECO:0000256" key="3">
    <source>
        <dbReference type="ARBA" id="ARBA00022448"/>
    </source>
</evidence>
<keyword evidence="8" id="KW-1185">Reference proteome</keyword>
<evidence type="ECO:0000313" key="8">
    <source>
        <dbReference type="Proteomes" id="UP000248423"/>
    </source>
</evidence>
<dbReference type="SUPFAM" id="SSF56300">
    <property type="entry name" value="Metallo-dependent phosphatases"/>
    <property type="match status" value="1"/>
</dbReference>